<dbReference type="Pfam" id="PF11811">
    <property type="entry name" value="DUF3331"/>
    <property type="match status" value="1"/>
</dbReference>
<comment type="caution">
    <text evidence="1">The sequence shown here is derived from an EMBL/GenBank/DDBJ whole genome shotgun (WGS) entry which is preliminary data.</text>
</comment>
<keyword evidence="2" id="KW-1185">Reference proteome</keyword>
<dbReference type="Proteomes" id="UP000295509">
    <property type="component" value="Unassembled WGS sequence"/>
</dbReference>
<dbReference type="OrthoDB" id="9152922at2"/>
<accession>A0A4R8L5C0</accession>
<reference evidence="1 2" key="1">
    <citation type="submission" date="2019-03" db="EMBL/GenBank/DDBJ databases">
        <title>Genomic Encyclopedia of Type Strains, Phase III (KMG-III): the genomes of soil and plant-associated and newly described type strains.</title>
        <authorList>
            <person name="Whitman W."/>
        </authorList>
    </citation>
    <scope>NUCLEOTIDE SEQUENCE [LARGE SCALE GENOMIC DNA]</scope>
    <source>
        <strain evidence="1 2">LMG 29544</strain>
    </source>
</reference>
<name>A0A4R8L5C0_9BURK</name>
<evidence type="ECO:0000313" key="2">
    <source>
        <dbReference type="Proteomes" id="UP000295509"/>
    </source>
</evidence>
<evidence type="ECO:0000313" key="1">
    <source>
        <dbReference type="EMBL" id="TDY37832.1"/>
    </source>
</evidence>
<protein>
    <submittedName>
        <fullName evidence="1">Uncharacterized protein DUF3331</fullName>
    </submittedName>
</protein>
<sequence length="170" mass="19053">MGRMSKDELIERALVDLVVRPAQTVEEIRARLHRKWAKIHACGALLDEADRPRAHTTKLNAEIVDRLTLSTIAVRWSDSRSGVYGEQTWRISRASRYSHCAATGLDIQPGDAVFKPALIHYKVPFNGNRMILASAVESCMTGGGGESAVGRIDPRRVDRLRIRHVSQQER</sequence>
<organism evidence="1 2">
    <name type="scientific">Paraburkholderia rhizosphaerae</name>
    <dbReference type="NCBI Taxonomy" id="480658"/>
    <lineage>
        <taxon>Bacteria</taxon>
        <taxon>Pseudomonadati</taxon>
        <taxon>Pseudomonadota</taxon>
        <taxon>Betaproteobacteria</taxon>
        <taxon>Burkholderiales</taxon>
        <taxon>Burkholderiaceae</taxon>
        <taxon>Paraburkholderia</taxon>
    </lineage>
</organism>
<dbReference type="AlphaFoldDB" id="A0A4R8L5C0"/>
<dbReference type="EMBL" id="SORE01000034">
    <property type="protein sequence ID" value="TDY37832.1"/>
    <property type="molecule type" value="Genomic_DNA"/>
</dbReference>
<gene>
    <name evidence="1" type="ORF">BX592_13428</name>
</gene>
<proteinExistence type="predicted"/>
<dbReference type="InterPro" id="IPR021769">
    <property type="entry name" value="DUF3331"/>
</dbReference>